<keyword evidence="3" id="KW-1185">Reference proteome</keyword>
<comment type="caution">
    <text evidence="2">The sequence shown here is derived from an EMBL/GenBank/DDBJ whole genome shotgun (WGS) entry which is preliminary data.</text>
</comment>
<feature type="transmembrane region" description="Helical" evidence="1">
    <location>
        <begin position="36"/>
        <end position="56"/>
    </location>
</feature>
<gene>
    <name evidence="2" type="ORF">EDC22_107197</name>
</gene>
<sequence>MDQLRRLAFLSIGRACGFAGFAILCVMIGLSYDPLMATRVGGIFTTMMTILLLIRARLALTQNIRRTEMWLMLEDGDRPAREYAQWVGSTVLRDAYLWFAQYAAGVSIVLWTLALILSLAGGPAPVG</sequence>
<dbReference type="OrthoDB" id="7861438at2"/>
<evidence type="ECO:0000313" key="2">
    <source>
        <dbReference type="EMBL" id="TCT09349.1"/>
    </source>
</evidence>
<keyword evidence="1" id="KW-1133">Transmembrane helix</keyword>
<protein>
    <submittedName>
        <fullName evidence="2">Uncharacterized protein</fullName>
    </submittedName>
</protein>
<name>A0A4R3MAR0_9HYPH</name>
<evidence type="ECO:0000313" key="3">
    <source>
        <dbReference type="Proteomes" id="UP000295678"/>
    </source>
</evidence>
<keyword evidence="1" id="KW-0812">Transmembrane</keyword>
<feature type="transmembrane region" description="Helical" evidence="1">
    <location>
        <begin position="95"/>
        <end position="120"/>
    </location>
</feature>
<proteinExistence type="predicted"/>
<keyword evidence="1" id="KW-0472">Membrane</keyword>
<dbReference type="AlphaFoldDB" id="A0A4R3MAR0"/>
<dbReference type="RefSeq" id="WP_132807053.1">
    <property type="nucleotide sequence ID" value="NZ_SMAK01000007.1"/>
</dbReference>
<evidence type="ECO:0000256" key="1">
    <source>
        <dbReference type="SAM" id="Phobius"/>
    </source>
</evidence>
<accession>A0A4R3MAR0</accession>
<feature type="transmembrane region" description="Helical" evidence="1">
    <location>
        <begin position="7"/>
        <end position="30"/>
    </location>
</feature>
<dbReference type="EMBL" id="SMAK01000007">
    <property type="protein sequence ID" value="TCT09349.1"/>
    <property type="molecule type" value="Genomic_DNA"/>
</dbReference>
<reference evidence="2 3" key="1">
    <citation type="submission" date="2019-03" db="EMBL/GenBank/DDBJ databases">
        <title>Genomic Encyclopedia of Type Strains, Phase IV (KMG-IV): sequencing the most valuable type-strain genomes for metagenomic binning, comparative biology and taxonomic classification.</title>
        <authorList>
            <person name="Goeker M."/>
        </authorList>
    </citation>
    <scope>NUCLEOTIDE SEQUENCE [LARGE SCALE GENOMIC DNA]</scope>
    <source>
        <strain evidence="2 3">DSM 19345</strain>
    </source>
</reference>
<dbReference type="Proteomes" id="UP000295678">
    <property type="component" value="Unassembled WGS sequence"/>
</dbReference>
<organism evidence="2 3">
    <name type="scientific">Tepidamorphus gemmatus</name>
    <dbReference type="NCBI Taxonomy" id="747076"/>
    <lineage>
        <taxon>Bacteria</taxon>
        <taxon>Pseudomonadati</taxon>
        <taxon>Pseudomonadota</taxon>
        <taxon>Alphaproteobacteria</taxon>
        <taxon>Hyphomicrobiales</taxon>
        <taxon>Tepidamorphaceae</taxon>
        <taxon>Tepidamorphus</taxon>
    </lineage>
</organism>